<evidence type="ECO:0000313" key="1">
    <source>
        <dbReference type="Proteomes" id="UP000790787"/>
    </source>
</evidence>
<accession>A0AC58U7V0</accession>
<organism evidence="1 2">
    <name type="scientific">Nicotiana tabacum</name>
    <name type="common">Common tobacco</name>
    <dbReference type="NCBI Taxonomy" id="4097"/>
    <lineage>
        <taxon>Eukaryota</taxon>
        <taxon>Viridiplantae</taxon>
        <taxon>Streptophyta</taxon>
        <taxon>Embryophyta</taxon>
        <taxon>Tracheophyta</taxon>
        <taxon>Spermatophyta</taxon>
        <taxon>Magnoliopsida</taxon>
        <taxon>eudicotyledons</taxon>
        <taxon>Gunneridae</taxon>
        <taxon>Pentapetalae</taxon>
        <taxon>asterids</taxon>
        <taxon>lamiids</taxon>
        <taxon>Solanales</taxon>
        <taxon>Solanaceae</taxon>
        <taxon>Nicotianoideae</taxon>
        <taxon>Nicotianeae</taxon>
        <taxon>Nicotiana</taxon>
    </lineage>
</organism>
<proteinExistence type="predicted"/>
<reference evidence="2" key="2">
    <citation type="submission" date="2025-08" db="UniProtKB">
        <authorList>
            <consortium name="RefSeq"/>
        </authorList>
    </citation>
    <scope>IDENTIFICATION</scope>
    <source>
        <tissue evidence="2">Leaf</tissue>
    </source>
</reference>
<gene>
    <name evidence="2" type="primary">LOC142179438</name>
</gene>
<protein>
    <submittedName>
        <fullName evidence="2">Uncharacterized protein LOC142179438 isoform X4</fullName>
    </submittedName>
</protein>
<dbReference type="Proteomes" id="UP000790787">
    <property type="component" value="Chromosome 3"/>
</dbReference>
<reference evidence="1" key="1">
    <citation type="journal article" date="2014" name="Nat. Commun.">
        <title>The tobacco genome sequence and its comparison with those of tomato and potato.</title>
        <authorList>
            <person name="Sierro N."/>
            <person name="Battey J.N."/>
            <person name="Ouadi S."/>
            <person name="Bakaher N."/>
            <person name="Bovet L."/>
            <person name="Willig A."/>
            <person name="Goepfert S."/>
            <person name="Peitsch M.C."/>
            <person name="Ivanov N.V."/>
        </authorList>
    </citation>
    <scope>NUCLEOTIDE SEQUENCE [LARGE SCALE GENOMIC DNA]</scope>
</reference>
<evidence type="ECO:0000313" key="2">
    <source>
        <dbReference type="RefSeq" id="XP_075105552.1"/>
    </source>
</evidence>
<sequence>MDSWSSTGLQINRVLYQVMAIWMLSVVSEYFLSFCSELFWSSYLMAFRHQILEGALHQFIAKEMFRWKQQYVKYL</sequence>
<dbReference type="RefSeq" id="XP_075105552.1">
    <property type="nucleotide sequence ID" value="XM_075249451.1"/>
</dbReference>
<keyword evidence="1" id="KW-1185">Reference proteome</keyword>
<name>A0AC58U7V0_TOBAC</name>